<name>A0A1L7NBB7_PSEPU</name>
<evidence type="ECO:0000256" key="1">
    <source>
        <dbReference type="ARBA" id="ARBA00004651"/>
    </source>
</evidence>
<dbReference type="InterPro" id="IPR036259">
    <property type="entry name" value="MFS_trans_sf"/>
</dbReference>
<evidence type="ECO:0000256" key="3">
    <source>
        <dbReference type="ARBA" id="ARBA00022692"/>
    </source>
</evidence>
<dbReference type="PROSITE" id="PS50850">
    <property type="entry name" value="MFS"/>
    <property type="match status" value="1"/>
</dbReference>
<protein>
    <submittedName>
        <fullName evidence="8">MFS transporter</fullName>
    </submittedName>
</protein>
<reference evidence="8 9" key="1">
    <citation type="submission" date="2015-11" db="EMBL/GenBank/DDBJ databases">
        <title>Complete genome sequencing of a biphenyl-degrading bacterium, Pseudomonas putida KF715 (=NBRC110667).</title>
        <authorList>
            <person name="Suenaga H."/>
            <person name="Fujihara N."/>
            <person name="Watanabe T."/>
            <person name="Hirose J."/>
            <person name="Kimura N."/>
            <person name="Yamazoe A."/>
            <person name="Hosoyama A."/>
            <person name="Shimodaira J."/>
            <person name="Furukawa K."/>
        </authorList>
    </citation>
    <scope>NUCLEOTIDE SEQUENCE [LARGE SCALE GENOMIC DNA]</scope>
    <source>
        <strain evidence="8 9">KF715</strain>
    </source>
</reference>
<dbReference type="InterPro" id="IPR050189">
    <property type="entry name" value="MFS_Efflux_Transporters"/>
</dbReference>
<feature type="transmembrane region" description="Helical" evidence="6">
    <location>
        <begin position="51"/>
        <end position="74"/>
    </location>
</feature>
<dbReference type="PANTHER" id="PTHR43124:SF10">
    <property type="entry name" value="PURINE EFFLUX PUMP PBUE"/>
    <property type="match status" value="1"/>
</dbReference>
<evidence type="ECO:0000256" key="6">
    <source>
        <dbReference type="SAM" id="Phobius"/>
    </source>
</evidence>
<dbReference type="GO" id="GO:0005886">
    <property type="term" value="C:plasma membrane"/>
    <property type="evidence" value="ECO:0007669"/>
    <property type="project" value="UniProtKB-SubCell"/>
</dbReference>
<dbReference type="Pfam" id="PF07690">
    <property type="entry name" value="MFS_1"/>
    <property type="match status" value="1"/>
</dbReference>
<dbReference type="GO" id="GO:0022857">
    <property type="term" value="F:transmembrane transporter activity"/>
    <property type="evidence" value="ECO:0007669"/>
    <property type="project" value="InterPro"/>
</dbReference>
<dbReference type="PANTHER" id="PTHR43124">
    <property type="entry name" value="PURINE EFFLUX PUMP PBUE"/>
    <property type="match status" value="1"/>
</dbReference>
<feature type="transmembrane region" description="Helical" evidence="6">
    <location>
        <begin position="109"/>
        <end position="128"/>
    </location>
</feature>
<dbReference type="Proteomes" id="UP000218731">
    <property type="component" value="Chromosome 1"/>
</dbReference>
<evidence type="ECO:0000256" key="5">
    <source>
        <dbReference type="ARBA" id="ARBA00023136"/>
    </source>
</evidence>
<accession>A0A1L7NBB7</accession>
<evidence type="ECO:0000256" key="2">
    <source>
        <dbReference type="ARBA" id="ARBA00022475"/>
    </source>
</evidence>
<feature type="transmembrane region" description="Helical" evidence="6">
    <location>
        <begin position="370"/>
        <end position="393"/>
    </location>
</feature>
<dbReference type="CDD" id="cd17324">
    <property type="entry name" value="MFS_NepI_like"/>
    <property type="match status" value="1"/>
</dbReference>
<gene>
    <name evidence="8" type="ORF">KF715C_ch21920</name>
</gene>
<dbReference type="InterPro" id="IPR011701">
    <property type="entry name" value="MFS"/>
</dbReference>
<feature type="transmembrane region" description="Helical" evidence="6">
    <location>
        <begin position="148"/>
        <end position="169"/>
    </location>
</feature>
<evidence type="ECO:0000313" key="8">
    <source>
        <dbReference type="EMBL" id="BAW22765.1"/>
    </source>
</evidence>
<dbReference type="EMBL" id="AP015029">
    <property type="protein sequence ID" value="BAW22765.1"/>
    <property type="molecule type" value="Genomic_DNA"/>
</dbReference>
<evidence type="ECO:0000256" key="4">
    <source>
        <dbReference type="ARBA" id="ARBA00022989"/>
    </source>
</evidence>
<evidence type="ECO:0000259" key="7">
    <source>
        <dbReference type="PROSITE" id="PS50850"/>
    </source>
</evidence>
<keyword evidence="4 6" id="KW-1133">Transmembrane helix</keyword>
<feature type="transmembrane region" description="Helical" evidence="6">
    <location>
        <begin position="215"/>
        <end position="235"/>
    </location>
</feature>
<dbReference type="RefSeq" id="WP_096425913.1">
    <property type="nucleotide sequence ID" value="NZ_AP015029.1"/>
</dbReference>
<keyword evidence="5 6" id="KW-0472">Membrane</keyword>
<dbReference type="AlphaFoldDB" id="A0A1L7NBB7"/>
<dbReference type="SUPFAM" id="SSF103473">
    <property type="entry name" value="MFS general substrate transporter"/>
    <property type="match status" value="1"/>
</dbReference>
<feature type="transmembrane region" description="Helical" evidence="6">
    <location>
        <begin position="21"/>
        <end position="45"/>
    </location>
</feature>
<feature type="domain" description="Major facilitator superfamily (MFS) profile" evidence="7">
    <location>
        <begin position="20"/>
        <end position="394"/>
    </location>
</feature>
<feature type="transmembrane region" description="Helical" evidence="6">
    <location>
        <begin position="175"/>
        <end position="194"/>
    </location>
</feature>
<evidence type="ECO:0000313" key="9">
    <source>
        <dbReference type="Proteomes" id="UP000218731"/>
    </source>
</evidence>
<feature type="transmembrane region" description="Helical" evidence="6">
    <location>
        <begin position="255"/>
        <end position="272"/>
    </location>
</feature>
<dbReference type="Gene3D" id="1.20.1250.20">
    <property type="entry name" value="MFS general substrate transporter like domains"/>
    <property type="match status" value="1"/>
</dbReference>
<sequence>MSAFEPRLGATATGRTAAISVAILAFSAFLIVTTEFLIVGLLPALSQDLGVSISMAGQLVTLFAFTVMLAGPFLTAALAHLDRKRLFITILLVFAAANALAAASTSFWVLAIARVVPALALPVFWGTASETAGQLAEPDKAGQAISKVYLGISAAMLLGIPLGTVASNVVGWRGAFWVLAALSLLMALAMWVWMPHVARAAKVDFMQQARIFKERFFLANVLLSVVVFTAMFTGYSYLAELLQRVAGVPPAHTGWWLMGFGAVGLLGNWMGGRAVDRSPLRATALFLVLLAIGMAAIVPLAHAGLVFCLALGVWGVANTALYPVSQVRVMGAVTHAQALAGSTNVSAANAGIGLGAVLGGLTIPGLGIEYLGYVAAGVALVALGLVPLVASLAHQRASLARVP</sequence>
<dbReference type="InterPro" id="IPR020846">
    <property type="entry name" value="MFS_dom"/>
</dbReference>
<proteinExistence type="predicted"/>
<comment type="subcellular location">
    <subcellularLocation>
        <location evidence="1">Cell membrane</location>
        <topology evidence="1">Multi-pass membrane protein</topology>
    </subcellularLocation>
</comment>
<feature type="transmembrane region" description="Helical" evidence="6">
    <location>
        <begin position="86"/>
        <end position="103"/>
    </location>
</feature>
<keyword evidence="2" id="KW-1003">Cell membrane</keyword>
<keyword evidence="3 6" id="KW-0812">Transmembrane</keyword>
<feature type="transmembrane region" description="Helical" evidence="6">
    <location>
        <begin position="284"/>
        <end position="317"/>
    </location>
</feature>
<organism evidence="8 9">
    <name type="scientific">Pseudomonas putida</name>
    <name type="common">Arthrobacter siderocapsulatus</name>
    <dbReference type="NCBI Taxonomy" id="303"/>
    <lineage>
        <taxon>Bacteria</taxon>
        <taxon>Pseudomonadati</taxon>
        <taxon>Pseudomonadota</taxon>
        <taxon>Gammaproteobacteria</taxon>
        <taxon>Pseudomonadales</taxon>
        <taxon>Pseudomonadaceae</taxon>
        <taxon>Pseudomonas</taxon>
    </lineage>
</organism>